<keyword evidence="2 4" id="KW-0328">Glycosyltransferase</keyword>
<dbReference type="InterPro" id="IPR035595">
    <property type="entry name" value="UDP_glycos_trans_CS"/>
</dbReference>
<name>A0ABP1NLF2_XYLVO</name>
<dbReference type="Proteomes" id="UP001642520">
    <property type="component" value="Unassembled WGS sequence"/>
</dbReference>
<keyword evidence="5" id="KW-0472">Membrane</keyword>
<feature type="chain" id="PRO_5044968509" description="UDP-glucuronosyltransferase" evidence="5">
    <location>
        <begin position="22"/>
        <end position="525"/>
    </location>
</feature>
<comment type="caution">
    <text evidence="6">The sequence shown here is derived from an EMBL/GenBank/DDBJ whole genome shotgun (WGS) entry which is preliminary data.</text>
</comment>
<feature type="signal peptide" evidence="5">
    <location>
        <begin position="1"/>
        <end position="21"/>
    </location>
</feature>
<gene>
    <name evidence="6" type="ORF">XYLVIOL_LOCUS4567</name>
</gene>
<dbReference type="EC" id="2.4.1.17" evidence="5"/>
<accession>A0ABP1NLF2</accession>
<dbReference type="InterPro" id="IPR050271">
    <property type="entry name" value="UDP-glycosyltransferase"/>
</dbReference>
<keyword evidence="7" id="KW-1185">Reference proteome</keyword>
<dbReference type="EMBL" id="CAXAJV020001290">
    <property type="protein sequence ID" value="CAL7940608.1"/>
    <property type="molecule type" value="Genomic_DNA"/>
</dbReference>
<reference evidence="6 7" key="1">
    <citation type="submission" date="2024-08" db="EMBL/GenBank/DDBJ databases">
        <authorList>
            <person name="Will J Nash"/>
            <person name="Angela Man"/>
            <person name="Seanna McTaggart"/>
            <person name="Kendall Baker"/>
            <person name="Tom Barker"/>
            <person name="Leah Catchpole"/>
            <person name="Alex Durrant"/>
            <person name="Karim Gharbi"/>
            <person name="Naomi Irish"/>
            <person name="Gemy Kaithakottil"/>
            <person name="Debby Ku"/>
            <person name="Aaliyah Providence"/>
            <person name="Felix Shaw"/>
            <person name="David Swarbreck"/>
            <person name="Chris Watkins"/>
            <person name="Ann M. McCartney"/>
            <person name="Giulio Formenti"/>
            <person name="Alice Mouton"/>
            <person name="Noel Vella"/>
            <person name="Bjorn M von Reumont"/>
            <person name="Adriana Vella"/>
            <person name="Wilfried Haerty"/>
        </authorList>
    </citation>
    <scope>NUCLEOTIDE SEQUENCE [LARGE SCALE GENOMIC DNA]</scope>
</reference>
<comment type="subcellular location">
    <subcellularLocation>
        <location evidence="5">Membrane</location>
        <topology evidence="5">Single-pass membrane protein</topology>
    </subcellularLocation>
</comment>
<keyword evidence="5" id="KW-0812">Transmembrane</keyword>
<evidence type="ECO:0000256" key="3">
    <source>
        <dbReference type="ARBA" id="ARBA00022679"/>
    </source>
</evidence>
<dbReference type="PANTHER" id="PTHR48043:SF145">
    <property type="entry name" value="FI06409P-RELATED"/>
    <property type="match status" value="1"/>
</dbReference>
<comment type="similarity">
    <text evidence="1 4">Belongs to the UDP-glycosyltransferase family.</text>
</comment>
<dbReference type="PANTHER" id="PTHR48043">
    <property type="entry name" value="EG:EG0003.4 PROTEIN-RELATED"/>
    <property type="match status" value="1"/>
</dbReference>
<keyword evidence="5" id="KW-1133">Transmembrane helix</keyword>
<keyword evidence="3 4" id="KW-0808">Transferase</keyword>
<evidence type="ECO:0000313" key="6">
    <source>
        <dbReference type="EMBL" id="CAL7940608.1"/>
    </source>
</evidence>
<sequence length="525" mass="59889">MRHHQLLFFLILALATYANEASRILCIFPYNGRSHYRMFGTLCKALARKGHQVDVISFFPSKKPIANYTNIIDLSMHQENKVAALNIEYAQNLQAWITYYAATKFGGELCHLMNLEVMQKFIKNPPNDPPYDLVIVEYFGSPCYIGFGELLKVPVVLAVSFLEMPYVDYFMANPWSDSFFPAFTVNKAVVETFVDRLYNFVANCVALISFQYYTSDQTEMMRKYLGLPNIGDIREVERSKTALALVNSHFSFYGARPVTPAIVEVGGLHIYGEEFLPDLTLELQRWMDSAHHGLVYFSLGSLMTVESLPTETMLNIYAALSKISPIKVLMRCKNVTKLAPGLPSNIMTLSWIPQTRILMHKNTRVFITHGGLMGTQEAVYYGVPMIGIPIFTDQEKNINILVHKKVAILLPLDNINEHTLSAALDKVLHDPSYRESAKKASQIFRDRPMNPLDEAVYWIEYVLRNGPDSLKSRGVNLSWFQFYQIDVYVFLIACSILAIYLSVVLLKLVVNNFRRSQVCMEKKLQ</sequence>
<dbReference type="InterPro" id="IPR002213">
    <property type="entry name" value="UDP_glucos_trans"/>
</dbReference>
<proteinExistence type="inferred from homology"/>
<dbReference type="CDD" id="cd03784">
    <property type="entry name" value="GT1_Gtf-like"/>
    <property type="match status" value="1"/>
</dbReference>
<dbReference type="SUPFAM" id="SSF53756">
    <property type="entry name" value="UDP-Glycosyltransferase/glycogen phosphorylase"/>
    <property type="match status" value="1"/>
</dbReference>
<evidence type="ECO:0000256" key="4">
    <source>
        <dbReference type="RuleBase" id="RU003718"/>
    </source>
</evidence>
<protein>
    <recommendedName>
        <fullName evidence="5">UDP-glucuronosyltransferase</fullName>
        <ecNumber evidence="5">2.4.1.17</ecNumber>
    </recommendedName>
</protein>
<feature type="transmembrane region" description="Helical" evidence="5">
    <location>
        <begin position="487"/>
        <end position="510"/>
    </location>
</feature>
<dbReference type="Gene3D" id="3.40.50.2000">
    <property type="entry name" value="Glycogen Phosphorylase B"/>
    <property type="match status" value="1"/>
</dbReference>
<evidence type="ECO:0000256" key="5">
    <source>
        <dbReference type="RuleBase" id="RU362059"/>
    </source>
</evidence>
<organism evidence="6 7">
    <name type="scientific">Xylocopa violacea</name>
    <name type="common">Violet carpenter bee</name>
    <name type="synonym">Apis violacea</name>
    <dbReference type="NCBI Taxonomy" id="135666"/>
    <lineage>
        <taxon>Eukaryota</taxon>
        <taxon>Metazoa</taxon>
        <taxon>Ecdysozoa</taxon>
        <taxon>Arthropoda</taxon>
        <taxon>Hexapoda</taxon>
        <taxon>Insecta</taxon>
        <taxon>Pterygota</taxon>
        <taxon>Neoptera</taxon>
        <taxon>Endopterygota</taxon>
        <taxon>Hymenoptera</taxon>
        <taxon>Apocrita</taxon>
        <taxon>Aculeata</taxon>
        <taxon>Apoidea</taxon>
        <taxon>Anthophila</taxon>
        <taxon>Apidae</taxon>
        <taxon>Xylocopa</taxon>
        <taxon>Xylocopa</taxon>
    </lineage>
</organism>
<dbReference type="Pfam" id="PF00201">
    <property type="entry name" value="UDPGT"/>
    <property type="match status" value="1"/>
</dbReference>
<comment type="catalytic activity">
    <reaction evidence="5">
        <text>glucuronate acceptor + UDP-alpha-D-glucuronate = acceptor beta-D-glucuronoside + UDP + H(+)</text>
        <dbReference type="Rhea" id="RHEA:21032"/>
        <dbReference type="ChEBI" id="CHEBI:15378"/>
        <dbReference type="ChEBI" id="CHEBI:58052"/>
        <dbReference type="ChEBI" id="CHEBI:58223"/>
        <dbReference type="ChEBI" id="CHEBI:132367"/>
        <dbReference type="ChEBI" id="CHEBI:132368"/>
        <dbReference type="EC" id="2.4.1.17"/>
    </reaction>
</comment>
<keyword evidence="5" id="KW-0732">Signal</keyword>
<evidence type="ECO:0000256" key="1">
    <source>
        <dbReference type="ARBA" id="ARBA00009995"/>
    </source>
</evidence>
<evidence type="ECO:0000313" key="7">
    <source>
        <dbReference type="Proteomes" id="UP001642520"/>
    </source>
</evidence>
<dbReference type="PROSITE" id="PS00375">
    <property type="entry name" value="UDPGT"/>
    <property type="match status" value="1"/>
</dbReference>
<evidence type="ECO:0000256" key="2">
    <source>
        <dbReference type="ARBA" id="ARBA00022676"/>
    </source>
</evidence>